<name>A0A317CI32_9GAMM</name>
<comment type="caution">
    <text evidence="3">The sequence shown here is derived from an EMBL/GenBank/DDBJ whole genome shotgun (WGS) entry which is preliminary data.</text>
</comment>
<accession>A0A317CI32</accession>
<dbReference type="AlphaFoldDB" id="A0A317CI32"/>
<dbReference type="Pfam" id="PF02630">
    <property type="entry name" value="SCO1-SenC"/>
    <property type="match status" value="1"/>
</dbReference>
<keyword evidence="2" id="KW-0186">Copper</keyword>
<dbReference type="Gene3D" id="3.40.30.10">
    <property type="entry name" value="Glutaredoxin"/>
    <property type="match status" value="1"/>
</dbReference>
<dbReference type="OrthoDB" id="5567697at2"/>
<organism evidence="3 4">
    <name type="scientific">Leucothrix pacifica</name>
    <dbReference type="NCBI Taxonomy" id="1247513"/>
    <lineage>
        <taxon>Bacteria</taxon>
        <taxon>Pseudomonadati</taxon>
        <taxon>Pseudomonadota</taxon>
        <taxon>Gammaproteobacteria</taxon>
        <taxon>Thiotrichales</taxon>
        <taxon>Thiotrichaceae</taxon>
        <taxon>Leucothrix</taxon>
    </lineage>
</organism>
<dbReference type="EMBL" id="QGKM01000017">
    <property type="protein sequence ID" value="PWQ98228.1"/>
    <property type="molecule type" value="Genomic_DNA"/>
</dbReference>
<protein>
    <recommendedName>
        <fullName evidence="5">SCO family protein</fullName>
    </recommendedName>
</protein>
<dbReference type="PANTHER" id="PTHR12151:SF25">
    <property type="entry name" value="LINALOOL DEHYDRATASE_ISOMERASE DOMAIN-CONTAINING PROTEIN"/>
    <property type="match status" value="1"/>
</dbReference>
<dbReference type="SUPFAM" id="SSF52833">
    <property type="entry name" value="Thioredoxin-like"/>
    <property type="match status" value="1"/>
</dbReference>
<dbReference type="RefSeq" id="WP_109837200.1">
    <property type="nucleotide sequence ID" value="NZ_QGKM01000017.1"/>
</dbReference>
<feature type="binding site" evidence="2">
    <location>
        <position position="74"/>
    </location>
    <ligand>
        <name>Cu cation</name>
        <dbReference type="ChEBI" id="CHEBI:23378"/>
    </ligand>
</feature>
<gene>
    <name evidence="3" type="ORF">DKW60_08355</name>
</gene>
<keyword evidence="4" id="KW-1185">Reference proteome</keyword>
<proteinExistence type="inferred from homology"/>
<reference evidence="3 4" key="1">
    <citation type="submission" date="2018-05" db="EMBL/GenBank/DDBJ databases">
        <title>Leucothrix arctica sp. nov., isolated from Arctic seawater.</title>
        <authorList>
            <person name="Choi A."/>
            <person name="Baek K."/>
        </authorList>
    </citation>
    <scope>NUCLEOTIDE SEQUENCE [LARGE SCALE GENOMIC DNA]</scope>
    <source>
        <strain evidence="3 4">JCM 18388</strain>
    </source>
</reference>
<dbReference type="InterPro" id="IPR036249">
    <property type="entry name" value="Thioredoxin-like_sf"/>
</dbReference>
<sequence>MKTLITVVLIAFVCGALFAWVANLQTDDIDAPIQPSFKEAEIGEIKLTDHDNQTLNLKSFLGKTVVLSFMFNGCSPVQTVGLRRVFLDHELNSKDKGIVFLSISVAPETDTPALLKSFATRYGIDADNWRLGITNRRSLDRLLQTFNAGKTIESDPNAHLNTVFLINPTGHKEKVYKGFPISPSRVYADLEDYMTGR</sequence>
<keyword evidence="2" id="KW-0479">Metal-binding</keyword>
<dbReference type="GO" id="GO:0046872">
    <property type="term" value="F:metal ion binding"/>
    <property type="evidence" value="ECO:0007669"/>
    <property type="project" value="UniProtKB-KW"/>
</dbReference>
<dbReference type="PANTHER" id="PTHR12151">
    <property type="entry name" value="ELECTRON TRANSPORT PROTIN SCO1/SENC FAMILY MEMBER"/>
    <property type="match status" value="1"/>
</dbReference>
<dbReference type="InterPro" id="IPR003782">
    <property type="entry name" value="SCO1/SenC"/>
</dbReference>
<dbReference type="Proteomes" id="UP000245539">
    <property type="component" value="Unassembled WGS sequence"/>
</dbReference>
<evidence type="ECO:0000313" key="4">
    <source>
        <dbReference type="Proteomes" id="UP000245539"/>
    </source>
</evidence>
<evidence type="ECO:0000313" key="3">
    <source>
        <dbReference type="EMBL" id="PWQ98228.1"/>
    </source>
</evidence>
<evidence type="ECO:0000256" key="2">
    <source>
        <dbReference type="PIRSR" id="PIRSR603782-1"/>
    </source>
</evidence>
<evidence type="ECO:0008006" key="5">
    <source>
        <dbReference type="Google" id="ProtNLM"/>
    </source>
</evidence>
<evidence type="ECO:0000256" key="1">
    <source>
        <dbReference type="ARBA" id="ARBA00010996"/>
    </source>
</evidence>
<comment type="similarity">
    <text evidence="1">Belongs to the SCO1/2 family.</text>
</comment>
<feature type="binding site" evidence="2">
    <location>
        <position position="159"/>
    </location>
    <ligand>
        <name>Cu cation</name>
        <dbReference type="ChEBI" id="CHEBI:23378"/>
    </ligand>
</feature>